<accession>A0AB73TXQ4</accession>
<organism evidence="1 2">
    <name type="scientific">Mycobacteroides chelonae</name>
    <name type="common">Mycobacterium chelonae</name>
    <dbReference type="NCBI Taxonomy" id="1774"/>
    <lineage>
        <taxon>Bacteria</taxon>
        <taxon>Bacillati</taxon>
        <taxon>Actinomycetota</taxon>
        <taxon>Actinomycetes</taxon>
        <taxon>Mycobacteriales</taxon>
        <taxon>Mycobacteriaceae</taxon>
        <taxon>Mycobacteroides</taxon>
    </lineage>
</organism>
<protein>
    <submittedName>
        <fullName evidence="1">Uncharacterized protein</fullName>
    </submittedName>
</protein>
<evidence type="ECO:0000313" key="1">
    <source>
        <dbReference type="EMBL" id="QDF69413.1"/>
    </source>
</evidence>
<proteinExistence type="predicted"/>
<gene>
    <name evidence="1" type="ORF">FJK96_04000</name>
</gene>
<name>A0AB73TXQ4_MYCCH</name>
<evidence type="ECO:0000313" key="2">
    <source>
        <dbReference type="Proteomes" id="UP000317728"/>
    </source>
</evidence>
<dbReference type="Proteomes" id="UP000317728">
    <property type="component" value="Chromosome"/>
</dbReference>
<reference evidence="1 2" key="1">
    <citation type="submission" date="2019-06" db="EMBL/GenBank/DDBJ databases">
        <title>Whole geneome sequnce of Mycobacteroides chelonae M77 isolated from bovine milk from Meghalaya, India.</title>
        <authorList>
            <person name="Vise E."/>
            <person name="Das S."/>
            <person name="Garg A."/>
            <person name="Ghatak S."/>
            <person name="Shakuntala I."/>
            <person name="Milton A.A.P."/>
            <person name="Karam A."/>
            <person name="Sanjukta R."/>
            <person name="Puro K."/>
            <person name="Sen A."/>
        </authorList>
    </citation>
    <scope>NUCLEOTIDE SEQUENCE [LARGE SCALE GENOMIC DNA]</scope>
    <source>
        <strain evidence="1 2">M77</strain>
    </source>
</reference>
<dbReference type="AlphaFoldDB" id="A0AB73TXQ4"/>
<dbReference type="RefSeq" id="WP_052572100.1">
    <property type="nucleotide sequence ID" value="NZ_CP041150.1"/>
</dbReference>
<sequence>MTTGHVSHQTPNASVVVSLGPIREVKLTATEVEVKFGGGTKLTITRNALDDIVRERVHQAVAEMDREKIGAER</sequence>
<dbReference type="EMBL" id="CP041150">
    <property type="protein sequence ID" value="QDF69413.1"/>
    <property type="molecule type" value="Genomic_DNA"/>
</dbReference>